<dbReference type="Proteomes" id="UP000663889">
    <property type="component" value="Unassembled WGS sequence"/>
</dbReference>
<evidence type="ECO:0000313" key="9">
    <source>
        <dbReference type="Proteomes" id="UP000663889"/>
    </source>
</evidence>
<dbReference type="SUPFAM" id="SSF48508">
    <property type="entry name" value="Nuclear receptor ligand-binding domain"/>
    <property type="match status" value="1"/>
</dbReference>
<dbReference type="Proteomes" id="UP000663870">
    <property type="component" value="Unassembled WGS sequence"/>
</dbReference>
<comment type="caution">
    <text evidence="5">The sequence shown here is derived from an EMBL/GenBank/DDBJ whole genome shotgun (WGS) entry which is preliminary data.</text>
</comment>
<dbReference type="InterPro" id="IPR035500">
    <property type="entry name" value="NHR-like_dom_sf"/>
</dbReference>
<dbReference type="EMBL" id="CAJNOU010002532">
    <property type="protein sequence ID" value="CAF1329166.1"/>
    <property type="molecule type" value="Genomic_DNA"/>
</dbReference>
<keyword evidence="1" id="KW-0805">Transcription regulation</keyword>
<dbReference type="EMBL" id="CAJNOH010000326">
    <property type="protein sequence ID" value="CAF1000972.1"/>
    <property type="molecule type" value="Genomic_DNA"/>
</dbReference>
<reference evidence="5" key="1">
    <citation type="submission" date="2021-02" db="EMBL/GenBank/DDBJ databases">
        <authorList>
            <person name="Nowell W R."/>
        </authorList>
    </citation>
    <scope>NUCLEOTIDE SEQUENCE</scope>
</reference>
<name>A0A815FQS2_9BILA</name>
<keyword evidence="2" id="KW-0804">Transcription</keyword>
<evidence type="ECO:0000313" key="8">
    <source>
        <dbReference type="Proteomes" id="UP000663870"/>
    </source>
</evidence>
<dbReference type="EMBL" id="CAJNOL010003236">
    <property type="protein sequence ID" value="CAF1553155.1"/>
    <property type="molecule type" value="Genomic_DNA"/>
</dbReference>
<evidence type="ECO:0000256" key="3">
    <source>
        <dbReference type="ARBA" id="ARBA00023170"/>
    </source>
</evidence>
<evidence type="ECO:0000313" key="5">
    <source>
        <dbReference type="EMBL" id="CAF1329166.1"/>
    </source>
</evidence>
<gene>
    <name evidence="7" type="ORF">FNK824_LOCUS34109</name>
    <name evidence="6" type="ORF">JXQ802_LOCUS43790</name>
    <name evidence="4" type="ORF">PYM288_LOCUS14604</name>
    <name evidence="5" type="ORF">SEV965_LOCUS27728</name>
</gene>
<keyword evidence="3" id="KW-0675">Receptor</keyword>
<evidence type="ECO:0000313" key="6">
    <source>
        <dbReference type="EMBL" id="CAF1553155.1"/>
    </source>
</evidence>
<sequence length="209" mass="23925">MEPFDQTLVKDFFTLFYETTELCLRSNNDLCNLSSNDRSVLFRIGADCITCFGGAFSICQYQLNTCQSFLNMLHTICREKSVAVTLNSIKLVDTDIAFAKMAGLLLVFSNNTCIFSSTTPSDHVNASVMLQVQNKYAEVTWKYLLYRYGYYHAVQRFMYLIQFLLTLTQTISHIQSIRSHVNDIESIVENTELALILDDTDQINETTDH</sequence>
<evidence type="ECO:0000256" key="2">
    <source>
        <dbReference type="ARBA" id="ARBA00023163"/>
    </source>
</evidence>
<protein>
    <submittedName>
        <fullName evidence="5">Uncharacterized protein</fullName>
    </submittedName>
</protein>
<accession>A0A815FQS2</accession>
<dbReference type="EMBL" id="CAJOBE010013069">
    <property type="protein sequence ID" value="CAF4159422.1"/>
    <property type="molecule type" value="Genomic_DNA"/>
</dbReference>
<evidence type="ECO:0000256" key="1">
    <source>
        <dbReference type="ARBA" id="ARBA00023015"/>
    </source>
</evidence>
<dbReference type="Proteomes" id="UP000663854">
    <property type="component" value="Unassembled WGS sequence"/>
</dbReference>
<organism evidence="5 9">
    <name type="scientific">Rotaria sordida</name>
    <dbReference type="NCBI Taxonomy" id="392033"/>
    <lineage>
        <taxon>Eukaryota</taxon>
        <taxon>Metazoa</taxon>
        <taxon>Spiralia</taxon>
        <taxon>Gnathifera</taxon>
        <taxon>Rotifera</taxon>
        <taxon>Eurotatoria</taxon>
        <taxon>Bdelloidea</taxon>
        <taxon>Philodinida</taxon>
        <taxon>Philodinidae</taxon>
        <taxon>Rotaria</taxon>
    </lineage>
</organism>
<keyword evidence="8" id="KW-1185">Reference proteome</keyword>
<evidence type="ECO:0000313" key="4">
    <source>
        <dbReference type="EMBL" id="CAF1000972.1"/>
    </source>
</evidence>
<evidence type="ECO:0000313" key="7">
    <source>
        <dbReference type="EMBL" id="CAF4159422.1"/>
    </source>
</evidence>
<dbReference type="AlphaFoldDB" id="A0A815FQS2"/>
<proteinExistence type="predicted"/>
<dbReference type="Proteomes" id="UP000663874">
    <property type="component" value="Unassembled WGS sequence"/>
</dbReference>